<comment type="caution">
    <text evidence="3">The sequence shown here is derived from an EMBL/GenBank/DDBJ whole genome shotgun (WGS) entry which is preliminary data.</text>
</comment>
<name>A0ABP1RQP1_9HEXA</name>
<dbReference type="Gene3D" id="2.60.20.10">
    <property type="entry name" value="Crystallins"/>
    <property type="match status" value="1"/>
</dbReference>
<gene>
    <name evidence="3" type="ORF">ODALV1_LOCUS25032</name>
</gene>
<reference evidence="3 4" key="1">
    <citation type="submission" date="2024-08" db="EMBL/GenBank/DDBJ databases">
        <authorList>
            <person name="Cucini C."/>
            <person name="Frati F."/>
        </authorList>
    </citation>
    <scope>NUCLEOTIDE SEQUENCE [LARGE SCALE GENOMIC DNA]</scope>
</reference>
<feature type="chain" id="PRO_5046888923" evidence="2">
    <location>
        <begin position="22"/>
        <end position="170"/>
    </location>
</feature>
<keyword evidence="2" id="KW-0732">Signal</keyword>
<evidence type="ECO:0000256" key="2">
    <source>
        <dbReference type="SAM" id="SignalP"/>
    </source>
</evidence>
<keyword evidence="4" id="KW-1185">Reference proteome</keyword>
<feature type="region of interest" description="Disordered" evidence="1">
    <location>
        <begin position="39"/>
        <end position="75"/>
    </location>
</feature>
<proteinExistence type="predicted"/>
<dbReference type="EMBL" id="CAXLJM020000099">
    <property type="protein sequence ID" value="CAL8133357.1"/>
    <property type="molecule type" value="Genomic_DNA"/>
</dbReference>
<sequence length="170" mass="18575">MAVKHKFVILLLAFGFLASFAVTGDDYTDYEVEEIVASVKAPPPPPPPPPPPSPAPLPNPEPVPPPPPPPSPIPTICPVDPPTCTNVPKFNTSINWRWDNTVSEVRVPEGKCIRLFDTRDCCGRSLDISSNGPILYKQPNWNDKVKSFATCDYTGGSLNKRFGTGFLLYT</sequence>
<evidence type="ECO:0000313" key="3">
    <source>
        <dbReference type="EMBL" id="CAL8133357.1"/>
    </source>
</evidence>
<protein>
    <submittedName>
        <fullName evidence="3">Uncharacterized protein</fullName>
    </submittedName>
</protein>
<evidence type="ECO:0000313" key="4">
    <source>
        <dbReference type="Proteomes" id="UP001642540"/>
    </source>
</evidence>
<feature type="signal peptide" evidence="2">
    <location>
        <begin position="1"/>
        <end position="21"/>
    </location>
</feature>
<evidence type="ECO:0000256" key="1">
    <source>
        <dbReference type="SAM" id="MobiDB-lite"/>
    </source>
</evidence>
<dbReference type="Proteomes" id="UP001642540">
    <property type="component" value="Unassembled WGS sequence"/>
</dbReference>
<accession>A0ABP1RQP1</accession>
<feature type="compositionally biased region" description="Pro residues" evidence="1">
    <location>
        <begin position="41"/>
        <end position="75"/>
    </location>
</feature>
<organism evidence="3 4">
    <name type="scientific">Orchesella dallaii</name>
    <dbReference type="NCBI Taxonomy" id="48710"/>
    <lineage>
        <taxon>Eukaryota</taxon>
        <taxon>Metazoa</taxon>
        <taxon>Ecdysozoa</taxon>
        <taxon>Arthropoda</taxon>
        <taxon>Hexapoda</taxon>
        <taxon>Collembola</taxon>
        <taxon>Entomobryomorpha</taxon>
        <taxon>Entomobryoidea</taxon>
        <taxon>Orchesellidae</taxon>
        <taxon>Orchesellinae</taxon>
        <taxon>Orchesella</taxon>
    </lineage>
</organism>